<dbReference type="InterPro" id="IPR015410">
    <property type="entry name" value="DUF1985"/>
</dbReference>
<dbReference type="AlphaFoldDB" id="A0A8S9LGG3"/>
<evidence type="ECO:0000259" key="5">
    <source>
        <dbReference type="PROSITE" id="PS50600"/>
    </source>
</evidence>
<dbReference type="InterPro" id="IPR038765">
    <property type="entry name" value="Papain-like_cys_pep_sf"/>
</dbReference>
<feature type="region of interest" description="Disordered" evidence="4">
    <location>
        <begin position="879"/>
        <end position="907"/>
    </location>
</feature>
<dbReference type="Gene3D" id="3.40.395.10">
    <property type="entry name" value="Adenoviral Proteinase, Chain A"/>
    <property type="match status" value="1"/>
</dbReference>
<dbReference type="SUPFAM" id="SSF54001">
    <property type="entry name" value="Cysteine proteinases"/>
    <property type="match status" value="1"/>
</dbReference>
<feature type="compositionally biased region" description="Low complexity" evidence="4">
    <location>
        <begin position="885"/>
        <end position="897"/>
    </location>
</feature>
<proteinExistence type="inferred from homology"/>
<protein>
    <recommendedName>
        <fullName evidence="5">Ubiquitin-like protease family profile domain-containing protein</fullName>
    </recommendedName>
</protein>
<feature type="region of interest" description="Disordered" evidence="4">
    <location>
        <begin position="708"/>
        <end position="773"/>
    </location>
</feature>
<keyword evidence="3" id="KW-0378">Hydrolase</keyword>
<feature type="region of interest" description="Disordered" evidence="4">
    <location>
        <begin position="79"/>
        <end position="101"/>
    </location>
</feature>
<reference evidence="6" key="1">
    <citation type="submission" date="2019-12" db="EMBL/GenBank/DDBJ databases">
        <title>Genome sequencing and annotation of Brassica cretica.</title>
        <authorList>
            <person name="Studholme D.J."/>
            <person name="Sarris P.F."/>
        </authorList>
    </citation>
    <scope>NUCLEOTIDE SEQUENCE</scope>
    <source>
        <strain evidence="6">PFS-102/07</strain>
        <tissue evidence="6">Leaf</tissue>
    </source>
</reference>
<sequence>MLKIRMNQTIFLTSMVDGCFLDEDEKRAVKKSWEFLNADWLKEQAAKEAALKTASDAFNASNANCPEYARNLVEASKASVSKSRKEKRQKREEEAKNAPPASTALEACTRVLESKKLSKYFNPDRLKELFNPDRLKERFDTSSGEKSPKKSRTETVIENKKEVEIEEEEDGYDFGFKDASLPHLINCDLATEAFSRERDCRDSQDRRAELLLTRKPLRSSTSALIFIAVVSHTNAAGSSARRRRRSTPIPREQARQRKANRYPGTANGFICFSFSELDSGLSSDSACYHWNAEFIQGRFSDSDEDKRASSMDSTAPTPPPVNAANVIGAVASALTGLTDMDILLCSQFGRLFHLPAARCHNSTKLIGSLLCRHLITARKYELWYTFATHPLRFSLDEFHSITGLNCGAFNVEDSDSEEAACSVMWQKLFDTTVGDITVAKVLEMLRNPFLAGWKRLALALIALVDGGFCCTNKNLKLTPKYVEMLTNVPSFLNYPWGRLSFLYTLSRFLPPPLLAFEVVPQLLARIPDAPDTATFSEDPSACATTVIILNTKDILAVEAEPDVTVHFSLIPEAERHIWLDEVEDLQVDRLVHRLSSGHTFTTDDFRGGEKSFRGRGKQPENAPIPPKDKSEVVPIIQGNLRPRKPAAVVVEDVTSSEHNKPEVPHQSGSSPDKDLKLWLLEQLQNMARGIYERLETMERNICSHLGVSPPNVHNTRKRKADDYSPKTDGIQAERSPRKSRRTNSTFTKPATKIHSYPQRSADRLQNSQGNIGLTPPYFNKESRDDNDYAHGRTPPFDEHVNYQEPHTSYAVPDESNAENPVTMVTVYNPLIFVRPQSYVSPTKSVIDELPCISDLTPTKRFGNEIPVTVTWEETNPHAYTSGKIAPASETPPSAASPVEEDENYESCQENISIDTPLQEKHHLAIETLPGPDTDEDDNSVESGGKRLRKKSQKIRGVYTPDARLKGLFMSEKKTEYRPLPKTSRAIFKKFSDILSENLMLQFEIKTSHIVTNSFFLDIATPGKWLSDEHMHVIMQMLWRRRGSFLQKERIVIFDPYFTKIITSKWPAFNEAEDKLDFDWGTNITAYFTGKSRGKNLKLELGRDVDMVYAPMNWGTSQWVGLCINLRTSNVTICGNQNSHYRFPFKLGK</sequence>
<dbReference type="GO" id="GO:0008234">
    <property type="term" value="F:cysteine-type peptidase activity"/>
    <property type="evidence" value="ECO:0007669"/>
    <property type="project" value="InterPro"/>
</dbReference>
<dbReference type="EMBL" id="QGKY02000094">
    <property type="protein sequence ID" value="KAF2605442.1"/>
    <property type="molecule type" value="Genomic_DNA"/>
</dbReference>
<dbReference type="GO" id="GO:0006508">
    <property type="term" value="P:proteolysis"/>
    <property type="evidence" value="ECO:0007669"/>
    <property type="project" value="UniProtKB-KW"/>
</dbReference>
<dbReference type="PROSITE" id="PS50600">
    <property type="entry name" value="ULP_PROTEASE"/>
    <property type="match status" value="1"/>
</dbReference>
<dbReference type="Pfam" id="PF09331">
    <property type="entry name" value="DUF1985"/>
    <property type="match status" value="1"/>
</dbReference>
<organism evidence="6">
    <name type="scientific">Brassica cretica</name>
    <name type="common">Mustard</name>
    <dbReference type="NCBI Taxonomy" id="69181"/>
    <lineage>
        <taxon>Eukaryota</taxon>
        <taxon>Viridiplantae</taxon>
        <taxon>Streptophyta</taxon>
        <taxon>Embryophyta</taxon>
        <taxon>Tracheophyta</taxon>
        <taxon>Spermatophyta</taxon>
        <taxon>Magnoliopsida</taxon>
        <taxon>eudicotyledons</taxon>
        <taxon>Gunneridae</taxon>
        <taxon>Pentapetalae</taxon>
        <taxon>rosids</taxon>
        <taxon>malvids</taxon>
        <taxon>Brassicales</taxon>
        <taxon>Brassicaceae</taxon>
        <taxon>Brassiceae</taxon>
        <taxon>Brassica</taxon>
    </lineage>
</organism>
<comment type="similarity">
    <text evidence="1">Belongs to the peptidase C48 family.</text>
</comment>
<dbReference type="PANTHER" id="PTHR48449:SF1">
    <property type="entry name" value="DUF1985 DOMAIN-CONTAINING PROTEIN"/>
    <property type="match status" value="1"/>
</dbReference>
<dbReference type="Pfam" id="PF02902">
    <property type="entry name" value="Peptidase_C48"/>
    <property type="match status" value="1"/>
</dbReference>
<feature type="region of interest" description="Disordered" evidence="4">
    <location>
        <begin position="237"/>
        <end position="259"/>
    </location>
</feature>
<feature type="region of interest" description="Disordered" evidence="4">
    <location>
        <begin position="650"/>
        <end position="672"/>
    </location>
</feature>
<evidence type="ECO:0000256" key="2">
    <source>
        <dbReference type="ARBA" id="ARBA00022670"/>
    </source>
</evidence>
<dbReference type="InterPro" id="IPR003653">
    <property type="entry name" value="Peptidase_C48_C"/>
</dbReference>
<evidence type="ECO:0000313" key="6">
    <source>
        <dbReference type="EMBL" id="KAF2605442.1"/>
    </source>
</evidence>
<evidence type="ECO:0000256" key="4">
    <source>
        <dbReference type="SAM" id="MobiDB-lite"/>
    </source>
</evidence>
<feature type="region of interest" description="Disordered" evidence="4">
    <location>
        <begin position="602"/>
        <end position="630"/>
    </location>
</feature>
<evidence type="ECO:0000256" key="1">
    <source>
        <dbReference type="ARBA" id="ARBA00005234"/>
    </source>
</evidence>
<feature type="compositionally biased region" description="Basic and acidic residues" evidence="4">
    <location>
        <begin position="602"/>
        <end position="612"/>
    </location>
</feature>
<dbReference type="PANTHER" id="PTHR48449">
    <property type="entry name" value="DUF1985 DOMAIN-CONTAINING PROTEIN"/>
    <property type="match status" value="1"/>
</dbReference>
<dbReference type="Pfam" id="PF07741">
    <property type="entry name" value="BRF1"/>
    <property type="match status" value="1"/>
</dbReference>
<comment type="caution">
    <text evidence="6">The sequence shown here is derived from an EMBL/GenBank/DDBJ whole genome shotgun (WGS) entry which is preliminary data.</text>
</comment>
<name>A0A8S9LGG3_BRACR</name>
<accession>A0A8S9LGG3</accession>
<feature type="region of interest" description="Disordered" evidence="4">
    <location>
        <begin position="926"/>
        <end position="952"/>
    </location>
</feature>
<dbReference type="InterPro" id="IPR011665">
    <property type="entry name" value="BRF1_TBP-bd_dom"/>
</dbReference>
<gene>
    <name evidence="6" type="ORF">F2Q70_00025596</name>
</gene>
<keyword evidence="2" id="KW-0645">Protease</keyword>
<feature type="domain" description="Ubiquitin-like protease family profile" evidence="5">
    <location>
        <begin position="1008"/>
        <end position="1148"/>
    </location>
</feature>
<dbReference type="Gene3D" id="1.20.5.650">
    <property type="entry name" value="Single helix bin"/>
    <property type="match status" value="1"/>
</dbReference>
<evidence type="ECO:0000256" key="3">
    <source>
        <dbReference type="ARBA" id="ARBA00022801"/>
    </source>
</evidence>